<sequence>MTKVGRPQKYDWEDKKEICARLYNEEKLSGTQIVDYFAKHFGIPPSDLPNPAQFHKKFKQWGFESRRAPLPPDQEEKLLARIKELYVQNFAAKAIQAKINDEGWDLDDYHFLRFRKKHGLMLRHNKGYQPLPPKEKKRKATDDVDEERQAAREAAMIPRSNTLGVSVPQSVEYAPQAEPASLPPLAPEEAARRAQRAQELEASSEQLLQTRKRRRRIRGWGHMGPDPAGLEPRYRSETSLDECKAFLHLSNDLYNQIRNEFEAICRADGVMKMSECADGQWQNVKDKLIRQNTYLSSVLHPLQGDIEKKSIAVKCICMDVTKRMRTMSKQISTADANNILELDPLQSKEIRRQLYGILRADHFTTVVACGNDHLEELRQQWYAQSEFLTRVIAEGDPEKLKALKLLDRDTRKRFGEDRKKDPESTAYAKPKNYGPGPGPATGPVRMKRGPLRTYNECQGESPQPSPSNNTNNTNNNTPSVSRPTENFSAASRRTIAAVGPAWIGHQVPRFQSTTIADMMPPINFDIDPALDQLGRPSHGPFWPPMASFDSDDRGADPLSLSNGQPVHATRPAHNEARPASSSTASIPAYFRLSNTSSLIGHHPRMWLGKLSSQSVHALHTAATAKAGAATVRRVQGIVKNADGGEDSYLIENEDELEVYLGEAGEKATFVVELVGGYA</sequence>
<protein>
    <recommendedName>
        <fullName evidence="7">Clr5 domain-containing protein</fullName>
    </recommendedName>
</protein>
<organism evidence="5 6">
    <name type="scientific">Extremus antarcticus</name>
    <dbReference type="NCBI Taxonomy" id="702011"/>
    <lineage>
        <taxon>Eukaryota</taxon>
        <taxon>Fungi</taxon>
        <taxon>Dikarya</taxon>
        <taxon>Ascomycota</taxon>
        <taxon>Pezizomycotina</taxon>
        <taxon>Dothideomycetes</taxon>
        <taxon>Dothideomycetidae</taxon>
        <taxon>Mycosphaerellales</taxon>
        <taxon>Extremaceae</taxon>
        <taxon>Extremus</taxon>
    </lineage>
</organism>
<feature type="domain" description="Tri-helical" evidence="3">
    <location>
        <begin position="243"/>
        <end position="327"/>
    </location>
</feature>
<dbReference type="Proteomes" id="UP001271007">
    <property type="component" value="Unassembled WGS sequence"/>
</dbReference>
<dbReference type="AlphaFoldDB" id="A0AAJ0DR58"/>
<evidence type="ECO:0000256" key="1">
    <source>
        <dbReference type="SAM" id="MobiDB-lite"/>
    </source>
</evidence>
<feature type="region of interest" description="Disordered" evidence="1">
    <location>
        <begin position="413"/>
        <end position="486"/>
    </location>
</feature>
<dbReference type="EMBL" id="JAWDJX010000009">
    <property type="protein sequence ID" value="KAK3055130.1"/>
    <property type="molecule type" value="Genomic_DNA"/>
</dbReference>
<name>A0AAJ0DR58_9PEZI</name>
<dbReference type="InterPro" id="IPR056669">
    <property type="entry name" value="DUF7767"/>
</dbReference>
<evidence type="ECO:0000259" key="3">
    <source>
        <dbReference type="Pfam" id="PF24465"/>
    </source>
</evidence>
<dbReference type="PANTHER" id="PTHR38788">
    <property type="entry name" value="CLR5 DOMAIN-CONTAINING PROTEIN"/>
    <property type="match status" value="1"/>
</dbReference>
<evidence type="ECO:0008006" key="7">
    <source>
        <dbReference type="Google" id="ProtNLM"/>
    </source>
</evidence>
<feature type="region of interest" description="Disordered" evidence="1">
    <location>
        <begin position="548"/>
        <end position="580"/>
    </location>
</feature>
<feature type="domain" description="DUF7767" evidence="4">
    <location>
        <begin position="584"/>
        <end position="674"/>
    </location>
</feature>
<dbReference type="Pfam" id="PF24962">
    <property type="entry name" value="DUF7767"/>
    <property type="match status" value="1"/>
</dbReference>
<reference evidence="5" key="1">
    <citation type="submission" date="2023-04" db="EMBL/GenBank/DDBJ databases">
        <title>Black Yeasts Isolated from many extreme environments.</title>
        <authorList>
            <person name="Coleine C."/>
            <person name="Stajich J.E."/>
            <person name="Selbmann L."/>
        </authorList>
    </citation>
    <scope>NUCLEOTIDE SEQUENCE</scope>
    <source>
        <strain evidence="5">CCFEE 5312</strain>
    </source>
</reference>
<feature type="compositionally biased region" description="Basic and acidic residues" evidence="1">
    <location>
        <begin position="189"/>
        <end position="199"/>
    </location>
</feature>
<feature type="compositionally biased region" description="Basic residues" evidence="1">
    <location>
        <begin position="210"/>
        <end position="219"/>
    </location>
</feature>
<feature type="region of interest" description="Disordered" evidence="1">
    <location>
        <begin position="124"/>
        <end position="161"/>
    </location>
</feature>
<evidence type="ECO:0000259" key="2">
    <source>
        <dbReference type="Pfam" id="PF14420"/>
    </source>
</evidence>
<dbReference type="InterPro" id="IPR057940">
    <property type="entry name" value="Tri-helical_dom"/>
</dbReference>
<evidence type="ECO:0000259" key="4">
    <source>
        <dbReference type="Pfam" id="PF24962"/>
    </source>
</evidence>
<comment type="caution">
    <text evidence="5">The sequence shown here is derived from an EMBL/GenBank/DDBJ whole genome shotgun (WGS) entry which is preliminary data.</text>
</comment>
<feature type="region of interest" description="Disordered" evidence="1">
    <location>
        <begin position="175"/>
        <end position="233"/>
    </location>
</feature>
<feature type="compositionally biased region" description="Low complexity" evidence="1">
    <location>
        <begin position="466"/>
        <end position="479"/>
    </location>
</feature>
<evidence type="ECO:0000313" key="6">
    <source>
        <dbReference type="Proteomes" id="UP001271007"/>
    </source>
</evidence>
<feature type="domain" description="Tri-helical" evidence="3">
    <location>
        <begin position="336"/>
        <end position="414"/>
    </location>
</feature>
<dbReference type="Pfam" id="PF14420">
    <property type="entry name" value="Clr5"/>
    <property type="match status" value="1"/>
</dbReference>
<dbReference type="Pfam" id="PF24465">
    <property type="entry name" value="Tri-helical"/>
    <property type="match status" value="2"/>
</dbReference>
<proteinExistence type="predicted"/>
<dbReference type="InterPro" id="IPR025676">
    <property type="entry name" value="Clr5_dom"/>
</dbReference>
<dbReference type="PANTHER" id="PTHR38788:SF5">
    <property type="entry name" value="CLR5 DOMAIN-CONTAINING PROTEIN"/>
    <property type="match status" value="1"/>
</dbReference>
<accession>A0AAJ0DR58</accession>
<evidence type="ECO:0000313" key="5">
    <source>
        <dbReference type="EMBL" id="KAK3055130.1"/>
    </source>
</evidence>
<feature type="domain" description="Clr5" evidence="2">
    <location>
        <begin position="9"/>
        <end position="64"/>
    </location>
</feature>
<feature type="compositionally biased region" description="Basic and acidic residues" evidence="1">
    <location>
        <begin position="413"/>
        <end position="423"/>
    </location>
</feature>
<gene>
    <name evidence="5" type="ORF">LTR09_003683</name>
</gene>
<keyword evidence="6" id="KW-1185">Reference proteome</keyword>